<dbReference type="RefSeq" id="WP_247376952.1">
    <property type="nucleotide sequence ID" value="NZ_JALLGV010000003.1"/>
</dbReference>
<evidence type="ECO:0000313" key="5">
    <source>
        <dbReference type="EMBL" id="MFD1585874.1"/>
    </source>
</evidence>
<dbReference type="GO" id="GO:0016787">
    <property type="term" value="F:hydrolase activity"/>
    <property type="evidence" value="ECO:0007669"/>
    <property type="project" value="UniProtKB-KW"/>
</dbReference>
<dbReference type="InterPro" id="IPR015797">
    <property type="entry name" value="NUDIX_hydrolase-like_dom_sf"/>
</dbReference>
<keyword evidence="2 5" id="KW-0378">Hydrolase</keyword>
<feature type="domain" description="Nudix hydrolase" evidence="4">
    <location>
        <begin position="17"/>
        <end position="157"/>
    </location>
</feature>
<sequence>MAEDKPVPDDEWETVVRNVPLVSVDLVVETENGVVLGKRENEPAKGEWFVPGGTVRKHEQLTDAVHRIAADELGMSVTVERQLGVYEHFYDVADVEEAEGKHYVPIGYHVRPAGEETLEPDDQHSELNVFENPFEELALHPYVEAYLVDAGIMPARE</sequence>
<comment type="cofactor">
    <cofactor evidence="1">
        <name>Mg(2+)</name>
        <dbReference type="ChEBI" id="CHEBI:18420"/>
    </cofactor>
</comment>
<protein>
    <submittedName>
        <fullName evidence="5">GDP-mannose mannosyl hydrolase</fullName>
    </submittedName>
</protein>
<dbReference type="InterPro" id="IPR000086">
    <property type="entry name" value="NUDIX_hydrolase_dom"/>
</dbReference>
<reference evidence="5 6" key="1">
    <citation type="journal article" date="2019" name="Int. J. Syst. Evol. Microbiol.">
        <title>The Global Catalogue of Microorganisms (GCM) 10K type strain sequencing project: providing services to taxonomists for standard genome sequencing and annotation.</title>
        <authorList>
            <consortium name="The Broad Institute Genomics Platform"/>
            <consortium name="The Broad Institute Genome Sequencing Center for Infectious Disease"/>
            <person name="Wu L."/>
            <person name="Ma J."/>
        </authorList>
    </citation>
    <scope>NUCLEOTIDE SEQUENCE [LARGE SCALE GENOMIC DNA]</scope>
    <source>
        <strain evidence="5 6">CGMCC 1.12125</strain>
    </source>
</reference>
<accession>A0ABD6C8S2</accession>
<organism evidence="5 6">
    <name type="scientific">Halorientalis brevis</name>
    <dbReference type="NCBI Taxonomy" id="1126241"/>
    <lineage>
        <taxon>Archaea</taxon>
        <taxon>Methanobacteriati</taxon>
        <taxon>Methanobacteriota</taxon>
        <taxon>Stenosarchaea group</taxon>
        <taxon>Halobacteria</taxon>
        <taxon>Halobacteriales</taxon>
        <taxon>Haloarculaceae</taxon>
        <taxon>Halorientalis</taxon>
    </lineage>
</organism>
<evidence type="ECO:0000259" key="4">
    <source>
        <dbReference type="PROSITE" id="PS51462"/>
    </source>
</evidence>
<proteinExistence type="predicted"/>
<evidence type="ECO:0000256" key="1">
    <source>
        <dbReference type="ARBA" id="ARBA00001946"/>
    </source>
</evidence>
<keyword evidence="3" id="KW-0460">Magnesium</keyword>
<gene>
    <name evidence="5" type="ORF">ACFR9U_02680</name>
</gene>
<name>A0ABD6C8S2_9EURY</name>
<keyword evidence="6" id="KW-1185">Reference proteome</keyword>
<evidence type="ECO:0000256" key="3">
    <source>
        <dbReference type="ARBA" id="ARBA00022842"/>
    </source>
</evidence>
<dbReference type="Proteomes" id="UP001597119">
    <property type="component" value="Unassembled WGS sequence"/>
</dbReference>
<dbReference type="Gene3D" id="3.90.79.10">
    <property type="entry name" value="Nucleoside Triphosphate Pyrophosphohydrolase"/>
    <property type="match status" value="1"/>
</dbReference>
<evidence type="ECO:0000313" key="6">
    <source>
        <dbReference type="Proteomes" id="UP001597119"/>
    </source>
</evidence>
<dbReference type="CDD" id="cd03430">
    <property type="entry name" value="NUDIX_GDPMH_NudD"/>
    <property type="match status" value="1"/>
</dbReference>
<dbReference type="PANTHER" id="PTHR43046">
    <property type="entry name" value="GDP-MANNOSE MANNOSYL HYDROLASE"/>
    <property type="match status" value="1"/>
</dbReference>
<comment type="caution">
    <text evidence="5">The sequence shown here is derived from an EMBL/GenBank/DDBJ whole genome shotgun (WGS) entry which is preliminary data.</text>
</comment>
<dbReference type="AlphaFoldDB" id="A0ABD6C8S2"/>
<dbReference type="PANTHER" id="PTHR43046:SF12">
    <property type="entry name" value="GDP-MANNOSE MANNOSYL HYDROLASE"/>
    <property type="match status" value="1"/>
</dbReference>
<dbReference type="PROSITE" id="PS51462">
    <property type="entry name" value="NUDIX"/>
    <property type="match status" value="1"/>
</dbReference>
<dbReference type="Pfam" id="PF00293">
    <property type="entry name" value="NUDIX"/>
    <property type="match status" value="1"/>
</dbReference>
<evidence type="ECO:0000256" key="2">
    <source>
        <dbReference type="ARBA" id="ARBA00022801"/>
    </source>
</evidence>
<dbReference type="EMBL" id="JBHUDJ010000001">
    <property type="protein sequence ID" value="MFD1585874.1"/>
    <property type="molecule type" value="Genomic_DNA"/>
</dbReference>
<dbReference type="SUPFAM" id="SSF55811">
    <property type="entry name" value="Nudix"/>
    <property type="match status" value="1"/>
</dbReference>